<gene>
    <name evidence="2" type="ORF">DIS07_03300</name>
</gene>
<sequence>MKIKLLFLLTIILSFNGYSQISFENGYYIDNNNQKINCLIKNLDWENNPTQFTYKLIENSKSNKKTIKSVKEFGIHNSLKYVRSAVNIDRTSKYVGELDNEKKAVFQEEELFLKVLVEGKSTLYSYVDSNLTRYFYSIGKSNIKQLVFKSYITPEYKVGVNNRFRNQLWNDLKCSDIKKNRVKNLKYRKSDLVNFFVAYNSCTNQEYINFEEKQKKDLFNLTIRPRLNSSSLASNYRNTNIENELGFGFGIEAEFILPFNKNKWSLLIEPTYQSFMVEKSNDGSLNDVDANYTSIEFQAGARHYLFLNDKSKIFINASLLVYDLISNDSQFDSLKIRTSYNVGFGFGLKYNDRYSIECRYQGHRPMLLSTDSDLDFEWASKYKTLSIIFGYSLF</sequence>
<dbReference type="AlphaFoldDB" id="A0A2U2JEW5"/>
<reference evidence="2 3" key="1">
    <citation type="submission" date="2018-05" db="EMBL/GenBank/DDBJ databases">
        <title>Polaribacter aquimarinus sp. nov., isolated from sediment in a sediment of sea.</title>
        <authorList>
            <person name="Lu D."/>
        </authorList>
    </citation>
    <scope>NUCLEOTIDE SEQUENCE [LARGE SCALE GENOMIC DNA]</scope>
    <source>
        <strain evidence="2 3">ZY113</strain>
    </source>
</reference>
<proteinExistence type="predicted"/>
<evidence type="ECO:0000313" key="2">
    <source>
        <dbReference type="EMBL" id="PWG06879.1"/>
    </source>
</evidence>
<evidence type="ECO:0000313" key="3">
    <source>
        <dbReference type="Proteomes" id="UP000245670"/>
    </source>
</evidence>
<dbReference type="EMBL" id="QFFG01000001">
    <property type="protein sequence ID" value="PWG06879.1"/>
    <property type="molecule type" value="Genomic_DNA"/>
</dbReference>
<evidence type="ECO:0000256" key="1">
    <source>
        <dbReference type="SAM" id="SignalP"/>
    </source>
</evidence>
<feature type="signal peptide" evidence="1">
    <location>
        <begin position="1"/>
        <end position="19"/>
    </location>
</feature>
<dbReference type="RefSeq" id="WP_109403786.1">
    <property type="nucleotide sequence ID" value="NZ_QFFG01000001.1"/>
</dbReference>
<accession>A0A2U2JEW5</accession>
<dbReference type="Proteomes" id="UP000245670">
    <property type="component" value="Unassembled WGS sequence"/>
</dbReference>
<dbReference type="OrthoDB" id="921445at2"/>
<comment type="caution">
    <text evidence="2">The sequence shown here is derived from an EMBL/GenBank/DDBJ whole genome shotgun (WGS) entry which is preliminary data.</text>
</comment>
<keyword evidence="3" id="KW-1185">Reference proteome</keyword>
<dbReference type="SUPFAM" id="SSF56925">
    <property type="entry name" value="OMPA-like"/>
    <property type="match status" value="1"/>
</dbReference>
<feature type="chain" id="PRO_5015781366" evidence="1">
    <location>
        <begin position="20"/>
        <end position="394"/>
    </location>
</feature>
<organism evidence="2 3">
    <name type="scientific">Polaribacter aquimarinus</name>
    <dbReference type="NCBI Taxonomy" id="2100726"/>
    <lineage>
        <taxon>Bacteria</taxon>
        <taxon>Pseudomonadati</taxon>
        <taxon>Bacteroidota</taxon>
        <taxon>Flavobacteriia</taxon>
        <taxon>Flavobacteriales</taxon>
        <taxon>Flavobacteriaceae</taxon>
    </lineage>
</organism>
<name>A0A2U2JEW5_9FLAO</name>
<keyword evidence="1" id="KW-0732">Signal</keyword>
<protein>
    <submittedName>
        <fullName evidence="2">tRNA modification GTPase</fullName>
    </submittedName>
</protein>
<dbReference type="InterPro" id="IPR011250">
    <property type="entry name" value="OMP/PagP_B-barrel"/>
</dbReference>